<sequence length="290" mass="31660">MHTPETPSPEHSGKPGTAVDHTVPSVARIYDYAIGGKDNFKVDRDVAHALVAEVPEALLFARENRSFLRRAVRFLASECGVRQFVDNGSGLPTADNVHQIAQRCEPGARVVYIDNDPVVLAYGRALLADDGNTAVLQADMTSPGKIIADARTRQLIDFTEQTAVLYVSVLHCVPDEAAPRDVVARMLDAVPSGSYLVLSHIVSDDREAAQRFTEFMTSSTDWGRVRSPQEVAEIFDGLELLEPGLVDVVDWRPESSEPVWSVTGSPFGEFPADPEGPKKLWELGGIARKP</sequence>
<name>A0ABN1C2B2_SACER</name>
<evidence type="ECO:0000313" key="3">
    <source>
        <dbReference type="Proteomes" id="UP001500729"/>
    </source>
</evidence>
<keyword evidence="2" id="KW-0808">Transferase</keyword>
<dbReference type="EMBL" id="BAAAGS010000003">
    <property type="protein sequence ID" value="GAA0510413.1"/>
    <property type="molecule type" value="Genomic_DNA"/>
</dbReference>
<evidence type="ECO:0000313" key="2">
    <source>
        <dbReference type="EMBL" id="GAA0510413.1"/>
    </source>
</evidence>
<keyword evidence="2" id="KW-0489">Methyltransferase</keyword>
<comment type="caution">
    <text evidence="2">The sequence shown here is derived from an EMBL/GenBank/DDBJ whole genome shotgun (WGS) entry which is preliminary data.</text>
</comment>
<dbReference type="Proteomes" id="UP001500729">
    <property type="component" value="Unassembled WGS sequence"/>
</dbReference>
<reference evidence="2 3" key="1">
    <citation type="journal article" date="2019" name="Int. J. Syst. Evol. Microbiol.">
        <title>The Global Catalogue of Microorganisms (GCM) 10K type strain sequencing project: providing services to taxonomists for standard genome sequencing and annotation.</title>
        <authorList>
            <consortium name="The Broad Institute Genomics Platform"/>
            <consortium name="The Broad Institute Genome Sequencing Center for Infectious Disease"/>
            <person name="Wu L."/>
            <person name="Ma J."/>
        </authorList>
    </citation>
    <scope>NUCLEOTIDE SEQUENCE [LARGE SCALE GENOMIC DNA]</scope>
    <source>
        <strain evidence="2 3">JCM 10303</strain>
    </source>
</reference>
<dbReference type="SUPFAM" id="SSF53335">
    <property type="entry name" value="S-adenosyl-L-methionine-dependent methyltransferases"/>
    <property type="match status" value="1"/>
</dbReference>
<dbReference type="GO" id="GO:0032259">
    <property type="term" value="P:methylation"/>
    <property type="evidence" value="ECO:0007669"/>
    <property type="project" value="UniProtKB-KW"/>
</dbReference>
<dbReference type="GO" id="GO:0008168">
    <property type="term" value="F:methyltransferase activity"/>
    <property type="evidence" value="ECO:0007669"/>
    <property type="project" value="UniProtKB-KW"/>
</dbReference>
<evidence type="ECO:0000256" key="1">
    <source>
        <dbReference type="SAM" id="MobiDB-lite"/>
    </source>
</evidence>
<dbReference type="Gene3D" id="3.40.50.150">
    <property type="entry name" value="Vaccinia Virus protein VP39"/>
    <property type="match status" value="1"/>
</dbReference>
<keyword evidence="3" id="KW-1185">Reference proteome</keyword>
<dbReference type="RefSeq" id="WP_009942748.1">
    <property type="nucleotide sequence ID" value="NZ_BAAAGS010000003.1"/>
</dbReference>
<dbReference type="InterPro" id="IPR006764">
    <property type="entry name" value="SAM_dep_MeTrfase_SAV2177_type"/>
</dbReference>
<feature type="region of interest" description="Disordered" evidence="1">
    <location>
        <begin position="1"/>
        <end position="20"/>
    </location>
</feature>
<dbReference type="InterPro" id="IPR029063">
    <property type="entry name" value="SAM-dependent_MTases_sf"/>
</dbReference>
<accession>A0ABN1C2B2</accession>
<organism evidence="2 3">
    <name type="scientific">Saccharopolyspora erythraea</name>
    <name type="common">Streptomyces erythraeus</name>
    <dbReference type="NCBI Taxonomy" id="1836"/>
    <lineage>
        <taxon>Bacteria</taxon>
        <taxon>Bacillati</taxon>
        <taxon>Actinomycetota</taxon>
        <taxon>Actinomycetes</taxon>
        <taxon>Pseudonocardiales</taxon>
        <taxon>Pseudonocardiaceae</taxon>
        <taxon>Saccharopolyspora</taxon>
    </lineage>
</organism>
<protein>
    <submittedName>
        <fullName evidence="2">SAM-dependent methyltransferase</fullName>
    </submittedName>
</protein>
<gene>
    <name evidence="2" type="ORF">GCM10009533_06570</name>
</gene>
<dbReference type="Pfam" id="PF04672">
    <property type="entry name" value="Methyltransf_19"/>
    <property type="match status" value="1"/>
</dbReference>
<proteinExistence type="predicted"/>
<dbReference type="PIRSF" id="PIRSF017393">
    <property type="entry name" value="MTase_SAV2177"/>
    <property type="match status" value="1"/>
</dbReference>